<dbReference type="Pfam" id="PF03328">
    <property type="entry name" value="HpcH_HpaI"/>
    <property type="match status" value="1"/>
</dbReference>
<dbReference type="InterPro" id="IPR005000">
    <property type="entry name" value="Aldolase/citrate-lyase_domain"/>
</dbReference>
<organism evidence="6 7">
    <name type="scientific">Stakelama saccharophila</name>
    <dbReference type="NCBI Taxonomy" id="3075605"/>
    <lineage>
        <taxon>Bacteria</taxon>
        <taxon>Pseudomonadati</taxon>
        <taxon>Pseudomonadota</taxon>
        <taxon>Alphaproteobacteria</taxon>
        <taxon>Sphingomonadales</taxon>
        <taxon>Sphingomonadaceae</taxon>
        <taxon>Stakelama</taxon>
    </lineage>
</organism>
<protein>
    <submittedName>
        <fullName evidence="6">CoA ester lyase</fullName>
    </submittedName>
</protein>
<evidence type="ECO:0000313" key="6">
    <source>
        <dbReference type="EMBL" id="WNO52497.1"/>
    </source>
</evidence>
<keyword evidence="4" id="KW-0460">Magnesium</keyword>
<dbReference type="PANTHER" id="PTHR32308">
    <property type="entry name" value="LYASE BETA SUBUNIT, PUTATIVE (AFU_ORTHOLOGUE AFUA_4G13030)-RELATED"/>
    <property type="match status" value="1"/>
</dbReference>
<reference evidence="6 7" key="1">
    <citation type="submission" date="2023-09" db="EMBL/GenBank/DDBJ databases">
        <authorList>
            <person name="Rey-Velasco X."/>
        </authorList>
    </citation>
    <scope>NUCLEOTIDE SEQUENCE [LARGE SCALE GENOMIC DNA]</scope>
    <source>
        <strain evidence="6 7">W311</strain>
    </source>
</reference>
<dbReference type="SUPFAM" id="SSF51621">
    <property type="entry name" value="Phosphoenolpyruvate/pyruvate domain"/>
    <property type="match status" value="1"/>
</dbReference>
<evidence type="ECO:0000256" key="1">
    <source>
        <dbReference type="ARBA" id="ARBA00001946"/>
    </source>
</evidence>
<proteinExistence type="inferred from homology"/>
<dbReference type="InterPro" id="IPR015813">
    <property type="entry name" value="Pyrv/PenolPyrv_kinase-like_dom"/>
</dbReference>
<comment type="cofactor">
    <cofactor evidence="1">
        <name>Mg(2+)</name>
        <dbReference type="ChEBI" id="CHEBI:18420"/>
    </cofactor>
</comment>
<dbReference type="InterPro" id="IPR040442">
    <property type="entry name" value="Pyrv_kinase-like_dom_sf"/>
</dbReference>
<evidence type="ECO:0000259" key="5">
    <source>
        <dbReference type="Pfam" id="PF03328"/>
    </source>
</evidence>
<evidence type="ECO:0000256" key="2">
    <source>
        <dbReference type="ARBA" id="ARBA00005568"/>
    </source>
</evidence>
<dbReference type="GO" id="GO:0016829">
    <property type="term" value="F:lyase activity"/>
    <property type="evidence" value="ECO:0007669"/>
    <property type="project" value="UniProtKB-KW"/>
</dbReference>
<dbReference type="EMBL" id="CP135076">
    <property type="protein sequence ID" value="WNO52497.1"/>
    <property type="molecule type" value="Genomic_DNA"/>
</dbReference>
<keyword evidence="7" id="KW-1185">Reference proteome</keyword>
<sequence length="275" mass="28544">MTKPSFPLAPRTALFLPASNPRAVAKARTLAVDMVILDLEDAVPEEQKAAARTAAVDAIGEGFGDRLLAVRINASDTPEHGEDVAAARGTGADFVILPKAEDAMQVNELCARVGIPVIAMIETPAGVLAGAEIAAQPRVAGLIAGTNDLRAGLRIPPAAGREGLALALQTIVLAARAGGCWALDGVFNALGDADGLAVECREGRAMGFDGKTLIHPNQLEVATRAFGPDASEVEEAEALVAAATGGAERFRDRMIEAMHVEQARELLARAHRPLA</sequence>
<dbReference type="RefSeq" id="WP_313912996.1">
    <property type="nucleotide sequence ID" value="NZ_CP135076.1"/>
</dbReference>
<comment type="similarity">
    <text evidence="2">Belongs to the HpcH/HpaI aldolase family.</text>
</comment>
<gene>
    <name evidence="6" type="ORF">RPR59_08395</name>
</gene>
<feature type="domain" description="HpcH/HpaI aldolase/citrate lyase" evidence="5">
    <location>
        <begin position="11"/>
        <end position="216"/>
    </location>
</feature>
<keyword evidence="3" id="KW-0479">Metal-binding</keyword>
<dbReference type="PANTHER" id="PTHR32308:SF10">
    <property type="entry name" value="CITRATE LYASE SUBUNIT BETA"/>
    <property type="match status" value="1"/>
</dbReference>
<dbReference type="PIRSF" id="PIRSF015582">
    <property type="entry name" value="Cit_lyase_B"/>
    <property type="match status" value="1"/>
</dbReference>
<keyword evidence="6" id="KW-0456">Lyase</keyword>
<dbReference type="Proteomes" id="UP001302249">
    <property type="component" value="Chromosome"/>
</dbReference>
<dbReference type="InterPro" id="IPR011206">
    <property type="entry name" value="Citrate_lyase_beta/mcl1/mcl2"/>
</dbReference>
<evidence type="ECO:0000256" key="3">
    <source>
        <dbReference type="ARBA" id="ARBA00022723"/>
    </source>
</evidence>
<accession>A0ABZ0B5L2</accession>
<name>A0ABZ0B5L2_9SPHN</name>
<evidence type="ECO:0000256" key="4">
    <source>
        <dbReference type="ARBA" id="ARBA00022842"/>
    </source>
</evidence>
<evidence type="ECO:0000313" key="7">
    <source>
        <dbReference type="Proteomes" id="UP001302249"/>
    </source>
</evidence>
<dbReference type="Gene3D" id="3.20.20.60">
    <property type="entry name" value="Phosphoenolpyruvate-binding domains"/>
    <property type="match status" value="1"/>
</dbReference>